<protein>
    <recommendedName>
        <fullName evidence="1">B12-binding domain-containing protein</fullName>
    </recommendedName>
</protein>
<dbReference type="SUPFAM" id="SSF52242">
    <property type="entry name" value="Cobalamin (vitamin B12)-binding domain"/>
    <property type="match status" value="1"/>
</dbReference>
<dbReference type="Pfam" id="PF02310">
    <property type="entry name" value="B12-binding"/>
    <property type="match status" value="1"/>
</dbReference>
<feature type="domain" description="B12-binding" evidence="1">
    <location>
        <begin position="155"/>
        <end position="282"/>
    </location>
</feature>
<dbReference type="InterPro" id="IPR036724">
    <property type="entry name" value="Cobalamin-bd_sf"/>
</dbReference>
<accession>A0ABT1YWB8</accession>
<keyword evidence="3" id="KW-1185">Reference proteome</keyword>
<gene>
    <name evidence="2" type="ORF">NTA49_01435</name>
</gene>
<name>A0ABT1YWB8_9RHOB</name>
<evidence type="ECO:0000259" key="1">
    <source>
        <dbReference type="PROSITE" id="PS51332"/>
    </source>
</evidence>
<evidence type="ECO:0000313" key="2">
    <source>
        <dbReference type="EMBL" id="MCR8825190.1"/>
    </source>
</evidence>
<dbReference type="InterPro" id="IPR006158">
    <property type="entry name" value="Cobalamin-bd"/>
</dbReference>
<organism evidence="2 3">
    <name type="scientific">Pseudosulfitobacter koreensis</name>
    <dbReference type="NCBI Taxonomy" id="2968472"/>
    <lineage>
        <taxon>Bacteria</taxon>
        <taxon>Pseudomonadati</taxon>
        <taxon>Pseudomonadota</taxon>
        <taxon>Alphaproteobacteria</taxon>
        <taxon>Rhodobacterales</taxon>
        <taxon>Roseobacteraceae</taxon>
        <taxon>Pseudosulfitobacter</taxon>
    </lineage>
</organism>
<dbReference type="PROSITE" id="PS51332">
    <property type="entry name" value="B12_BINDING"/>
    <property type="match status" value="1"/>
</dbReference>
<dbReference type="Gene3D" id="3.40.50.280">
    <property type="entry name" value="Cobalamin-binding domain"/>
    <property type="match status" value="1"/>
</dbReference>
<reference evidence="2" key="1">
    <citation type="submission" date="2022-07" db="EMBL/GenBank/DDBJ databases">
        <title>Pseudosulfitobacter sp. strain AP-MA-4, whole genome sequence.</title>
        <authorList>
            <person name="Jiang Y."/>
        </authorList>
    </citation>
    <scope>NUCLEOTIDE SEQUENCE</scope>
    <source>
        <strain evidence="2">AP-MA-4</strain>
    </source>
</reference>
<dbReference type="InterPro" id="IPR003759">
    <property type="entry name" value="Cbl-bd_cap"/>
</dbReference>
<evidence type="ECO:0000313" key="3">
    <source>
        <dbReference type="Proteomes" id="UP001165396"/>
    </source>
</evidence>
<dbReference type="EMBL" id="JANKJG010000001">
    <property type="protein sequence ID" value="MCR8825190.1"/>
    <property type="molecule type" value="Genomic_DNA"/>
</dbReference>
<proteinExistence type="predicted"/>
<dbReference type="Proteomes" id="UP001165396">
    <property type="component" value="Unassembled WGS sequence"/>
</dbReference>
<dbReference type="RefSeq" id="WP_258292864.1">
    <property type="nucleotide sequence ID" value="NZ_JANKJG010000001.1"/>
</dbReference>
<dbReference type="Pfam" id="PF02607">
    <property type="entry name" value="B12-binding_2"/>
    <property type="match status" value="1"/>
</dbReference>
<comment type="caution">
    <text evidence="2">The sequence shown here is derived from an EMBL/GenBank/DDBJ whole genome shotgun (WGS) entry which is preliminary data.</text>
</comment>
<sequence>MPREQNMSSEPSFREPLEYRVYERSQANILRLKERLPEDTVLSLAREVIRRVASKGQKIEYATLVTSDADLEKLCRELLSDDPKAAVEMIAGLRAEGVSSEQIYLKYLAGAARMLGEWWEQDKASFSQVTTASTRMLAIMRGMRHLFEPAATAQTKSAVFASVPGEDHTLGVKMAADLFRKEGWDISLKLGLKHDALVAEIEREPKGIVGLSMSGRHSIEKLSKLVIALHICCPQAYLLVSGQDVEETRPTLALMGFDGIAGSVEEAREQMAAFWERKTLRSSAQRDRNNGNGSALAEKPVFPKLHIQ</sequence>